<organism evidence="1 2">
    <name type="scientific">Rubroshorea leprosula</name>
    <dbReference type="NCBI Taxonomy" id="152421"/>
    <lineage>
        <taxon>Eukaryota</taxon>
        <taxon>Viridiplantae</taxon>
        <taxon>Streptophyta</taxon>
        <taxon>Embryophyta</taxon>
        <taxon>Tracheophyta</taxon>
        <taxon>Spermatophyta</taxon>
        <taxon>Magnoliopsida</taxon>
        <taxon>eudicotyledons</taxon>
        <taxon>Gunneridae</taxon>
        <taxon>Pentapetalae</taxon>
        <taxon>rosids</taxon>
        <taxon>malvids</taxon>
        <taxon>Malvales</taxon>
        <taxon>Dipterocarpaceae</taxon>
        <taxon>Rubroshorea</taxon>
    </lineage>
</organism>
<comment type="caution">
    <text evidence="1">The sequence shown here is derived from an EMBL/GenBank/DDBJ whole genome shotgun (WGS) entry which is preliminary data.</text>
</comment>
<evidence type="ECO:0000313" key="2">
    <source>
        <dbReference type="Proteomes" id="UP001054252"/>
    </source>
</evidence>
<dbReference type="Proteomes" id="UP001054252">
    <property type="component" value="Unassembled WGS sequence"/>
</dbReference>
<dbReference type="AlphaFoldDB" id="A0AAV5L9B0"/>
<name>A0AAV5L9B0_9ROSI</name>
<evidence type="ECO:0000313" key="1">
    <source>
        <dbReference type="EMBL" id="GKV33689.1"/>
    </source>
</evidence>
<reference evidence="1 2" key="1">
    <citation type="journal article" date="2021" name="Commun. Biol.">
        <title>The genome of Shorea leprosula (Dipterocarpaceae) highlights the ecological relevance of drought in aseasonal tropical rainforests.</title>
        <authorList>
            <person name="Ng K.K.S."/>
            <person name="Kobayashi M.J."/>
            <person name="Fawcett J.A."/>
            <person name="Hatakeyama M."/>
            <person name="Paape T."/>
            <person name="Ng C.H."/>
            <person name="Ang C.C."/>
            <person name="Tnah L.H."/>
            <person name="Lee C.T."/>
            <person name="Nishiyama T."/>
            <person name="Sese J."/>
            <person name="O'Brien M.J."/>
            <person name="Copetti D."/>
            <person name="Mohd Noor M.I."/>
            <person name="Ong R.C."/>
            <person name="Putra M."/>
            <person name="Sireger I.Z."/>
            <person name="Indrioko S."/>
            <person name="Kosugi Y."/>
            <person name="Izuno A."/>
            <person name="Isagi Y."/>
            <person name="Lee S.L."/>
            <person name="Shimizu K.K."/>
        </authorList>
    </citation>
    <scope>NUCLEOTIDE SEQUENCE [LARGE SCALE GENOMIC DNA]</scope>
    <source>
        <strain evidence="1">214</strain>
    </source>
</reference>
<protein>
    <submittedName>
        <fullName evidence="1">Uncharacterized protein</fullName>
    </submittedName>
</protein>
<accession>A0AAV5L9B0</accession>
<proteinExistence type="predicted"/>
<keyword evidence="2" id="KW-1185">Reference proteome</keyword>
<dbReference type="EMBL" id="BPVZ01000102">
    <property type="protein sequence ID" value="GKV33689.1"/>
    <property type="molecule type" value="Genomic_DNA"/>
</dbReference>
<gene>
    <name evidence="1" type="ORF">SLEP1_g42163</name>
</gene>
<sequence>MAERAVKLRCQRIGCFATFTENDNPEGSCTYHESVCPPLIPSLTPNPNAQNFDFL</sequence>
<dbReference type="Gene3D" id="4.10.1130.20">
    <property type="match status" value="1"/>
</dbReference>